<protein>
    <recommendedName>
        <fullName evidence="4">DoxX family protein</fullName>
    </recommendedName>
</protein>
<accession>A0A7Y3RBA6</accession>
<proteinExistence type="predicted"/>
<name>A0A7Y3RBA6_9FLAO</name>
<feature type="transmembrane region" description="Helical" evidence="1">
    <location>
        <begin position="9"/>
        <end position="36"/>
    </location>
</feature>
<organism evidence="2 3">
    <name type="scientific">Flavobacterium rivulicola</name>
    <dbReference type="NCBI Taxonomy" id="2732161"/>
    <lineage>
        <taxon>Bacteria</taxon>
        <taxon>Pseudomonadati</taxon>
        <taxon>Bacteroidota</taxon>
        <taxon>Flavobacteriia</taxon>
        <taxon>Flavobacteriales</taxon>
        <taxon>Flavobacteriaceae</taxon>
        <taxon>Flavobacterium</taxon>
    </lineage>
</organism>
<reference evidence="2 3" key="1">
    <citation type="submission" date="2020-05" db="EMBL/GenBank/DDBJ databases">
        <title>Draft genome of Flavobacterium sp. IMCC34852.</title>
        <authorList>
            <person name="Song J."/>
            <person name="Cho J.-C."/>
        </authorList>
    </citation>
    <scope>NUCLEOTIDE SEQUENCE [LARGE SCALE GENOMIC DNA]</scope>
    <source>
        <strain evidence="2 3">IMCC34852</strain>
    </source>
</reference>
<dbReference type="EMBL" id="JABEVX010000009">
    <property type="protein sequence ID" value="NNT72970.1"/>
    <property type="molecule type" value="Genomic_DNA"/>
</dbReference>
<feature type="transmembrane region" description="Helical" evidence="1">
    <location>
        <begin position="71"/>
        <end position="92"/>
    </location>
</feature>
<feature type="transmembrane region" description="Helical" evidence="1">
    <location>
        <begin position="112"/>
        <end position="131"/>
    </location>
</feature>
<evidence type="ECO:0000313" key="2">
    <source>
        <dbReference type="EMBL" id="NNT72970.1"/>
    </source>
</evidence>
<keyword evidence="3" id="KW-1185">Reference proteome</keyword>
<dbReference type="AlphaFoldDB" id="A0A7Y3RBA6"/>
<dbReference type="Proteomes" id="UP000536509">
    <property type="component" value="Unassembled WGS sequence"/>
</dbReference>
<feature type="transmembrane region" description="Helical" evidence="1">
    <location>
        <begin position="151"/>
        <end position="179"/>
    </location>
</feature>
<gene>
    <name evidence="2" type="ORF">HKT18_12140</name>
</gene>
<evidence type="ECO:0008006" key="4">
    <source>
        <dbReference type="Google" id="ProtNLM"/>
    </source>
</evidence>
<dbReference type="RefSeq" id="WP_171223134.1">
    <property type="nucleotide sequence ID" value="NZ_CP121446.1"/>
</dbReference>
<feature type="transmembrane region" description="Helical" evidence="1">
    <location>
        <begin position="256"/>
        <end position="279"/>
    </location>
</feature>
<evidence type="ECO:0000256" key="1">
    <source>
        <dbReference type="SAM" id="Phobius"/>
    </source>
</evidence>
<evidence type="ECO:0000313" key="3">
    <source>
        <dbReference type="Proteomes" id="UP000536509"/>
    </source>
</evidence>
<feature type="transmembrane region" description="Helical" evidence="1">
    <location>
        <begin position="186"/>
        <end position="204"/>
    </location>
</feature>
<keyword evidence="1" id="KW-0472">Membrane</keyword>
<sequence length="423" mass="49984">MKKTIFRFFFIYFILSTALWQIFEFIPGLSAITYFINDAFVPVVTFFNDHIFHVKDKLNIDGGGSGDTSYAWAYFYNSILLATLGTILWTLLERKPKDYSKLDWWLKNTLRYYLIIIAFLYGTIKLFAMQMPEPNLSELATPLGDYLPMRLSWMFFGYSSPYQIFSGVMEIMVAILLLYRRTITMGLLLGFGVFLNVFILNLCFDIPVKIFSMHLVIYCLYLIISDANHFVNFFWRNIPSGKLNSYYFSTTNKYFKIFRIVVKTLIILVFGVFSTYQSWEYKQEFSKSKIQKPIEPGVYYTTSFKKNNVEIPISLSDDKLWKDFIFQDDSRGSILTSDTLFRQAYNRGYFSYQVKPKENKLIFTKLRNDKEILFESQYKVINPKSIQISTKIKNDSLVFTLEKSNRNFQLMEKQFHWISEANR</sequence>
<keyword evidence="1" id="KW-1133">Transmembrane helix</keyword>
<feature type="transmembrane region" description="Helical" evidence="1">
    <location>
        <begin position="210"/>
        <end position="235"/>
    </location>
</feature>
<comment type="caution">
    <text evidence="2">The sequence shown here is derived from an EMBL/GenBank/DDBJ whole genome shotgun (WGS) entry which is preliminary data.</text>
</comment>
<keyword evidence="1" id="KW-0812">Transmembrane</keyword>